<sequence>MKKTAKKSTESILPAFFSSPFTMNLQKKNKEAIQLFNKWKKDVKEDRGSV</sequence>
<dbReference type="RefSeq" id="WP_158318519.1">
    <property type="nucleotide sequence ID" value="NZ_CP003923.1"/>
</dbReference>
<reference evidence="1 2" key="1">
    <citation type="journal article" date="2014" name="Gene">
        <title>A comparative genomic analysis of the alkalitolerant soil bacterium Bacillus lehensis G1.</title>
        <authorList>
            <person name="Noor Y.M."/>
            <person name="Samsulrizal N.H."/>
            <person name="Jema'on N.A."/>
            <person name="Low K.O."/>
            <person name="Ramli A.N."/>
            <person name="Alias N.I."/>
            <person name="Damis S.I."/>
            <person name="Fuzi S.F."/>
            <person name="Isa M.N."/>
            <person name="Murad A.M."/>
            <person name="Raih M.F."/>
            <person name="Bakar F.D."/>
            <person name="Najimudin N."/>
            <person name="Mahadi N.M."/>
            <person name="Illias R.M."/>
        </authorList>
    </citation>
    <scope>NUCLEOTIDE SEQUENCE [LARGE SCALE GENOMIC DNA]</scope>
    <source>
        <strain evidence="1 2">G1</strain>
    </source>
</reference>
<accession>A0A060LWX3</accession>
<dbReference type="STRING" id="1246626.BleG1_1697"/>
<dbReference type="AlphaFoldDB" id="A0A060LWX3"/>
<evidence type="ECO:0000313" key="1">
    <source>
        <dbReference type="EMBL" id="AIC94275.1"/>
    </source>
</evidence>
<dbReference type="PATRIC" id="fig|1246626.3.peg.1690"/>
<name>A0A060LWX3_9BACI</name>
<dbReference type="KEGG" id="ble:BleG1_1697"/>
<organism evidence="1 2">
    <name type="scientific">Shouchella lehensis G1</name>
    <dbReference type="NCBI Taxonomy" id="1246626"/>
    <lineage>
        <taxon>Bacteria</taxon>
        <taxon>Bacillati</taxon>
        <taxon>Bacillota</taxon>
        <taxon>Bacilli</taxon>
        <taxon>Bacillales</taxon>
        <taxon>Bacillaceae</taxon>
        <taxon>Shouchella</taxon>
    </lineage>
</organism>
<keyword evidence="2" id="KW-1185">Reference proteome</keyword>
<evidence type="ECO:0000313" key="2">
    <source>
        <dbReference type="Proteomes" id="UP000027142"/>
    </source>
</evidence>
<dbReference type="OrthoDB" id="2924637at2"/>
<gene>
    <name evidence="1" type="ORF">BleG1_1697</name>
</gene>
<proteinExistence type="predicted"/>
<dbReference type="EMBL" id="CP003923">
    <property type="protein sequence ID" value="AIC94275.1"/>
    <property type="molecule type" value="Genomic_DNA"/>
</dbReference>
<protein>
    <submittedName>
        <fullName evidence="1">Uncharacterized protein</fullName>
    </submittedName>
</protein>
<dbReference type="HOGENOM" id="CLU_3114615_0_0_9"/>
<dbReference type="Proteomes" id="UP000027142">
    <property type="component" value="Chromosome"/>
</dbReference>